<protein>
    <recommendedName>
        <fullName evidence="5">WD40-like Beta Propeller Repeat</fullName>
    </recommendedName>
</protein>
<dbReference type="RefSeq" id="WP_275032776.1">
    <property type="nucleotide sequence ID" value="NZ_CP118615.1"/>
</dbReference>
<evidence type="ECO:0000313" key="3">
    <source>
        <dbReference type="EMBL" id="WDZ86000.1"/>
    </source>
</evidence>
<evidence type="ECO:0008006" key="5">
    <source>
        <dbReference type="Google" id="ProtNLM"/>
    </source>
</evidence>
<proteinExistence type="predicted"/>
<keyword evidence="2" id="KW-1133">Transmembrane helix</keyword>
<dbReference type="Proteomes" id="UP001219605">
    <property type="component" value="Chromosome"/>
</dbReference>
<evidence type="ECO:0000313" key="4">
    <source>
        <dbReference type="Proteomes" id="UP001219605"/>
    </source>
</evidence>
<evidence type="ECO:0000256" key="2">
    <source>
        <dbReference type="SAM" id="Phobius"/>
    </source>
</evidence>
<name>A0ABY7ZSI9_9ACTN</name>
<evidence type="ECO:0000256" key="1">
    <source>
        <dbReference type="SAM" id="MobiDB-lite"/>
    </source>
</evidence>
<keyword evidence="4" id="KW-1185">Reference proteome</keyword>
<reference evidence="3 4" key="1">
    <citation type="submission" date="2023-02" db="EMBL/GenBank/DDBJ databases">
        <authorList>
            <person name="Mo P."/>
        </authorList>
    </citation>
    <scope>NUCLEOTIDE SEQUENCE [LARGE SCALE GENOMIC DNA]</scope>
    <source>
        <strain evidence="3 4">HUAS 3</strain>
    </source>
</reference>
<dbReference type="SUPFAM" id="SSF82171">
    <property type="entry name" value="DPP6 N-terminal domain-like"/>
    <property type="match status" value="1"/>
</dbReference>
<sequence>MTGAPEDALRAAVRELAGSARSAPGLAAAALGRAHRMRRRRRAATVGGAALAVLALAVPFALLRPDPAGPVVADPTPTPSVLVHPAPGPDWTARPLVLPGGWVVTGATGTGTGTPARTGYVLNRDQNRYLRNTGYEELWAAPRGTTAVVVDYDRPRDTGLIDLTTGRVRWVRTGQPTLNAHWSPDGTRAVVTLLDKETAEWSFGVLDVDGGFRTFPVDMRVRYFCTDICVFTWSRDGREVVLQQTDPGEPRSESEPHPRRGVQLFSADDGRPTRFLPLPGDPAGPWAWSPDGRLVVVKGRTGPLLVETATGRVRGDAPAEDAAWIDDRRLLYHHGDDMVLADVDGRELERQPLPRELDLLRLSIAPR</sequence>
<dbReference type="Gene3D" id="2.120.10.30">
    <property type="entry name" value="TolB, C-terminal domain"/>
    <property type="match status" value="1"/>
</dbReference>
<keyword evidence="2" id="KW-0812">Transmembrane</keyword>
<accession>A0ABY7ZSI9</accession>
<feature type="transmembrane region" description="Helical" evidence="2">
    <location>
        <begin position="43"/>
        <end position="63"/>
    </location>
</feature>
<dbReference type="InterPro" id="IPR011042">
    <property type="entry name" value="6-blade_b-propeller_TolB-like"/>
</dbReference>
<feature type="region of interest" description="Disordered" evidence="1">
    <location>
        <begin position="245"/>
        <end position="272"/>
    </location>
</feature>
<dbReference type="EMBL" id="CP118615">
    <property type="protein sequence ID" value="WDZ86000.1"/>
    <property type="molecule type" value="Genomic_DNA"/>
</dbReference>
<keyword evidence="2" id="KW-0472">Membrane</keyword>
<organism evidence="3 4">
    <name type="scientific">Micromonospora cathayae</name>
    <dbReference type="NCBI Taxonomy" id="3028804"/>
    <lineage>
        <taxon>Bacteria</taxon>
        <taxon>Bacillati</taxon>
        <taxon>Actinomycetota</taxon>
        <taxon>Actinomycetes</taxon>
        <taxon>Micromonosporales</taxon>
        <taxon>Micromonosporaceae</taxon>
        <taxon>Micromonospora</taxon>
    </lineage>
</organism>
<gene>
    <name evidence="3" type="ORF">PVK37_06120</name>
</gene>
<feature type="compositionally biased region" description="Basic and acidic residues" evidence="1">
    <location>
        <begin position="248"/>
        <end position="258"/>
    </location>
</feature>